<accession>A0A4C1YES5</accession>
<keyword evidence="2" id="KW-1185">Reference proteome</keyword>
<organism evidence="1 2">
    <name type="scientific">Eumeta variegata</name>
    <name type="common">Bagworm moth</name>
    <name type="synonym">Eumeta japonica</name>
    <dbReference type="NCBI Taxonomy" id="151549"/>
    <lineage>
        <taxon>Eukaryota</taxon>
        <taxon>Metazoa</taxon>
        <taxon>Ecdysozoa</taxon>
        <taxon>Arthropoda</taxon>
        <taxon>Hexapoda</taxon>
        <taxon>Insecta</taxon>
        <taxon>Pterygota</taxon>
        <taxon>Neoptera</taxon>
        <taxon>Endopterygota</taxon>
        <taxon>Lepidoptera</taxon>
        <taxon>Glossata</taxon>
        <taxon>Ditrysia</taxon>
        <taxon>Tineoidea</taxon>
        <taxon>Psychidae</taxon>
        <taxon>Oiketicinae</taxon>
        <taxon>Eumeta</taxon>
    </lineage>
</organism>
<dbReference type="AlphaFoldDB" id="A0A4C1YES5"/>
<dbReference type="Proteomes" id="UP000299102">
    <property type="component" value="Unassembled WGS sequence"/>
</dbReference>
<comment type="caution">
    <text evidence="1">The sequence shown here is derived from an EMBL/GenBank/DDBJ whole genome shotgun (WGS) entry which is preliminary data.</text>
</comment>
<dbReference type="EMBL" id="BGZK01001164">
    <property type="protein sequence ID" value="GBP73159.1"/>
    <property type="molecule type" value="Genomic_DNA"/>
</dbReference>
<evidence type="ECO:0000313" key="2">
    <source>
        <dbReference type="Proteomes" id="UP000299102"/>
    </source>
</evidence>
<name>A0A4C1YES5_EUMVA</name>
<gene>
    <name evidence="1" type="ORF">EVAR_59048_1</name>
</gene>
<sequence length="90" mass="10306">MFARTTDGGRLDRTRPVPPLKPIDVKSFHVISLILHSPVLYGRCVYDRPAPHRCRPVRTRSMCPLKHLGADATARRRVRRSRCRYCAPVA</sequence>
<evidence type="ECO:0000313" key="1">
    <source>
        <dbReference type="EMBL" id="GBP73159.1"/>
    </source>
</evidence>
<reference evidence="1 2" key="1">
    <citation type="journal article" date="2019" name="Commun. Biol.">
        <title>The bagworm genome reveals a unique fibroin gene that provides high tensile strength.</title>
        <authorList>
            <person name="Kono N."/>
            <person name="Nakamura H."/>
            <person name="Ohtoshi R."/>
            <person name="Tomita M."/>
            <person name="Numata K."/>
            <person name="Arakawa K."/>
        </authorList>
    </citation>
    <scope>NUCLEOTIDE SEQUENCE [LARGE SCALE GENOMIC DNA]</scope>
</reference>
<protein>
    <submittedName>
        <fullName evidence="1">Uncharacterized protein</fullName>
    </submittedName>
</protein>
<proteinExistence type="predicted"/>